<evidence type="ECO:0000313" key="3">
    <source>
        <dbReference type="Proteomes" id="UP001594351"/>
    </source>
</evidence>
<dbReference type="Proteomes" id="UP001594351">
    <property type="component" value="Unassembled WGS sequence"/>
</dbReference>
<keyword evidence="1" id="KW-1133">Transmembrane helix</keyword>
<evidence type="ECO:0008006" key="4">
    <source>
        <dbReference type="Google" id="ProtNLM"/>
    </source>
</evidence>
<feature type="transmembrane region" description="Helical" evidence="1">
    <location>
        <begin position="6"/>
        <end position="28"/>
    </location>
</feature>
<comment type="caution">
    <text evidence="2">The sequence shown here is derived from an EMBL/GenBank/DDBJ whole genome shotgun (WGS) entry which is preliminary data.</text>
</comment>
<reference evidence="2 3" key="1">
    <citation type="submission" date="2024-09" db="EMBL/GenBank/DDBJ databases">
        <title>Laminarin stimulates single cell rates of sulfate reduction while oxygen inhibits transcriptomic activity in coastal marine sediment.</title>
        <authorList>
            <person name="Lindsay M."/>
            <person name="Orcutt B."/>
            <person name="Emerson D."/>
            <person name="Stepanauskas R."/>
            <person name="D'Angelo T."/>
        </authorList>
    </citation>
    <scope>NUCLEOTIDE SEQUENCE [LARGE SCALE GENOMIC DNA]</scope>
    <source>
        <strain evidence="2">SAG AM-311-K15</strain>
    </source>
</reference>
<evidence type="ECO:0000313" key="2">
    <source>
        <dbReference type="EMBL" id="MFC1848903.1"/>
    </source>
</evidence>
<feature type="transmembrane region" description="Helical" evidence="1">
    <location>
        <begin position="49"/>
        <end position="71"/>
    </location>
</feature>
<sequence>MVNIIGSIVTSIFLFAVALVLGWWGVLLPRQRRGEQLKGKFSRRELRRVAISVMLILVSVMIFASVTLISFHNRPGFWTFYMFTVFTILLGVIILAIFDSLESLRTFLINLHYTRHQIREQKKNLEGEVKKLKQSLGSNNGKGR</sequence>
<feature type="transmembrane region" description="Helical" evidence="1">
    <location>
        <begin position="77"/>
        <end position="98"/>
    </location>
</feature>
<name>A0ABV6YRS9_UNCC1</name>
<evidence type="ECO:0000256" key="1">
    <source>
        <dbReference type="SAM" id="Phobius"/>
    </source>
</evidence>
<keyword evidence="1" id="KW-0812">Transmembrane</keyword>
<dbReference type="EMBL" id="JBHPBY010000011">
    <property type="protein sequence ID" value="MFC1848903.1"/>
    <property type="molecule type" value="Genomic_DNA"/>
</dbReference>
<gene>
    <name evidence="2" type="ORF">ACFL27_01730</name>
</gene>
<organism evidence="2 3">
    <name type="scientific">candidate division CSSED10-310 bacterium</name>
    <dbReference type="NCBI Taxonomy" id="2855610"/>
    <lineage>
        <taxon>Bacteria</taxon>
        <taxon>Bacteria division CSSED10-310</taxon>
    </lineage>
</organism>
<keyword evidence="3" id="KW-1185">Reference proteome</keyword>
<accession>A0ABV6YRS9</accession>
<protein>
    <recommendedName>
        <fullName evidence="4">DUF2304 domain-containing protein</fullName>
    </recommendedName>
</protein>
<keyword evidence="1" id="KW-0472">Membrane</keyword>
<proteinExistence type="predicted"/>